<evidence type="ECO:0000313" key="3">
    <source>
        <dbReference type="WBParaSite" id="L893_g31310.t1"/>
    </source>
</evidence>
<evidence type="ECO:0000313" key="2">
    <source>
        <dbReference type="Proteomes" id="UP000095287"/>
    </source>
</evidence>
<sequence>MTSLPSLNAWKTMSVTADFGGKFDDIIVPFRLGDDGAVESHFLHPSSGCLASLSPKSVGSDGRPRKDVETTSNVTDPDDVDEDAFVNMYPNYTGEDVFFFTKNSYFEDPSEYYDLYLYVS</sequence>
<reference evidence="3" key="1">
    <citation type="submission" date="2016-11" db="UniProtKB">
        <authorList>
            <consortium name="WormBaseParasite"/>
        </authorList>
    </citation>
    <scope>IDENTIFICATION</scope>
</reference>
<dbReference type="Proteomes" id="UP000095287">
    <property type="component" value="Unplaced"/>
</dbReference>
<evidence type="ECO:0000256" key="1">
    <source>
        <dbReference type="SAM" id="MobiDB-lite"/>
    </source>
</evidence>
<organism evidence="2 3">
    <name type="scientific">Steinernema glaseri</name>
    <dbReference type="NCBI Taxonomy" id="37863"/>
    <lineage>
        <taxon>Eukaryota</taxon>
        <taxon>Metazoa</taxon>
        <taxon>Ecdysozoa</taxon>
        <taxon>Nematoda</taxon>
        <taxon>Chromadorea</taxon>
        <taxon>Rhabditida</taxon>
        <taxon>Tylenchina</taxon>
        <taxon>Panagrolaimomorpha</taxon>
        <taxon>Strongyloidoidea</taxon>
        <taxon>Steinernematidae</taxon>
        <taxon>Steinernema</taxon>
    </lineage>
</organism>
<name>A0A1I8A005_9BILA</name>
<proteinExistence type="predicted"/>
<protein>
    <submittedName>
        <fullName evidence="3">DUF1963 domain-containing protein</fullName>
    </submittedName>
</protein>
<feature type="region of interest" description="Disordered" evidence="1">
    <location>
        <begin position="49"/>
        <end position="80"/>
    </location>
</feature>
<keyword evidence="2" id="KW-1185">Reference proteome</keyword>
<dbReference type="AlphaFoldDB" id="A0A1I8A005"/>
<accession>A0A1I8A005</accession>
<dbReference type="WBParaSite" id="L893_g31310.t1">
    <property type="protein sequence ID" value="L893_g31310.t1"/>
    <property type="gene ID" value="L893_g31310"/>
</dbReference>